<evidence type="ECO:0000313" key="2">
    <source>
        <dbReference type="EMBL" id="EDW98239.2"/>
    </source>
</evidence>
<sequence>MEYGRWVYRSGYNFTSETRSSRAPSKIQEPKFGAGEQVSLGGQRHTHTPSTSFPCELRLNQNSFSSADSSGAFGVQIQSLHKIQKNEGKKRGHVYCPPIYKSQKVARITNNGYLNFLTEYKKRFCGISPQDMVRYAAKQWNQLSVAEKERFKNKPTVVWKNPAQLAACESKSEVAEKTEQQCPSQRQRQSPSARQRKSERSSSRSRTSSRSLKSRLRGKPSPQQTKRSLSHLGSAVAYIHFLRKFQRKNPELATTELLKTATRLWCRLDESQRHAFERPLW</sequence>
<dbReference type="EMBL" id="CM000160">
    <property type="protein sequence ID" value="EDW98239.2"/>
    <property type="molecule type" value="Genomic_DNA"/>
</dbReference>
<dbReference type="Pfam" id="PF06382">
    <property type="entry name" value="Protamine_like"/>
    <property type="match status" value="2"/>
</dbReference>
<dbReference type="InterPro" id="IPR024460">
    <property type="entry name" value="Protamine-like"/>
</dbReference>
<keyword evidence="3" id="KW-1185">Reference proteome</keyword>
<feature type="region of interest" description="Disordered" evidence="1">
    <location>
        <begin position="176"/>
        <end position="230"/>
    </location>
</feature>
<proteinExistence type="predicted"/>
<organism evidence="2 3">
    <name type="scientific">Drosophila yakuba</name>
    <name type="common">Fruit fly</name>
    <dbReference type="NCBI Taxonomy" id="7245"/>
    <lineage>
        <taxon>Eukaryota</taxon>
        <taxon>Metazoa</taxon>
        <taxon>Ecdysozoa</taxon>
        <taxon>Arthropoda</taxon>
        <taxon>Hexapoda</taxon>
        <taxon>Insecta</taxon>
        <taxon>Pterygota</taxon>
        <taxon>Neoptera</taxon>
        <taxon>Endopterygota</taxon>
        <taxon>Diptera</taxon>
        <taxon>Brachycera</taxon>
        <taxon>Muscomorpha</taxon>
        <taxon>Ephydroidea</taxon>
        <taxon>Drosophilidae</taxon>
        <taxon>Drosophila</taxon>
        <taxon>Sophophora</taxon>
    </lineage>
</organism>
<name>B4PPI9_DROYA</name>
<dbReference type="GO" id="GO:0035092">
    <property type="term" value="P:sperm DNA condensation"/>
    <property type="evidence" value="ECO:0007669"/>
    <property type="project" value="EnsemblMetazoa"/>
</dbReference>
<evidence type="ECO:0000313" key="3">
    <source>
        <dbReference type="Proteomes" id="UP000002282"/>
    </source>
</evidence>
<evidence type="ECO:0000256" key="1">
    <source>
        <dbReference type="SAM" id="MobiDB-lite"/>
    </source>
</evidence>
<gene>
    <name evidence="2" type="primary">Dyak\GE23890</name>
    <name evidence="2" type="synonym">dyak_GLEANR_7637</name>
    <name evidence="2" type="synonym">GE23890</name>
    <name evidence="2" type="ORF">Dyak_GE23890</name>
</gene>
<dbReference type="CDD" id="cd00084">
    <property type="entry name" value="HMG-box_SF"/>
    <property type="match status" value="1"/>
</dbReference>
<dbReference type="AlphaFoldDB" id="B4PPI9"/>
<reference evidence="2 3" key="1">
    <citation type="journal article" date="2007" name="Nature">
        <title>Evolution of genes and genomes on the Drosophila phylogeny.</title>
        <authorList>
            <consortium name="Drosophila 12 Genomes Consortium"/>
            <person name="Clark A.G."/>
            <person name="Eisen M.B."/>
            <person name="Smith D.R."/>
            <person name="Bergman C.M."/>
            <person name="Oliver B."/>
            <person name="Markow T.A."/>
            <person name="Kaufman T.C."/>
            <person name="Kellis M."/>
            <person name="Gelbart W."/>
            <person name="Iyer V.N."/>
            <person name="Pollard D.A."/>
            <person name="Sackton T.B."/>
            <person name="Larracuente A.M."/>
            <person name="Singh N.D."/>
            <person name="Abad J.P."/>
            <person name="Abt D.N."/>
            <person name="Adryan B."/>
            <person name="Aguade M."/>
            <person name="Akashi H."/>
            <person name="Anderson W.W."/>
            <person name="Aquadro C.F."/>
            <person name="Ardell D.H."/>
            <person name="Arguello R."/>
            <person name="Artieri C.G."/>
            <person name="Barbash D.A."/>
            <person name="Barker D."/>
            <person name="Barsanti P."/>
            <person name="Batterham P."/>
            <person name="Batzoglou S."/>
            <person name="Begun D."/>
            <person name="Bhutkar A."/>
            <person name="Blanco E."/>
            <person name="Bosak S.A."/>
            <person name="Bradley R.K."/>
            <person name="Brand A.D."/>
            <person name="Brent M.R."/>
            <person name="Brooks A.N."/>
            <person name="Brown R.H."/>
            <person name="Butlin R.K."/>
            <person name="Caggese C."/>
            <person name="Calvi B.R."/>
            <person name="Bernardo de Carvalho A."/>
            <person name="Caspi A."/>
            <person name="Castrezana S."/>
            <person name="Celniker S.E."/>
            <person name="Chang J.L."/>
            <person name="Chapple C."/>
            <person name="Chatterji S."/>
            <person name="Chinwalla A."/>
            <person name="Civetta A."/>
            <person name="Clifton S.W."/>
            <person name="Comeron J.M."/>
            <person name="Costello J.C."/>
            <person name="Coyne J.A."/>
            <person name="Daub J."/>
            <person name="David R.G."/>
            <person name="Delcher A.L."/>
            <person name="Delehaunty K."/>
            <person name="Do C.B."/>
            <person name="Ebling H."/>
            <person name="Edwards K."/>
            <person name="Eickbush T."/>
            <person name="Evans J.D."/>
            <person name="Filipski A."/>
            <person name="Findeiss S."/>
            <person name="Freyhult E."/>
            <person name="Fulton L."/>
            <person name="Fulton R."/>
            <person name="Garcia A.C."/>
            <person name="Gardiner A."/>
            <person name="Garfield D.A."/>
            <person name="Garvin B.E."/>
            <person name="Gibson G."/>
            <person name="Gilbert D."/>
            <person name="Gnerre S."/>
            <person name="Godfrey J."/>
            <person name="Good R."/>
            <person name="Gotea V."/>
            <person name="Gravely B."/>
            <person name="Greenberg A.J."/>
            <person name="Griffiths-Jones S."/>
            <person name="Gross S."/>
            <person name="Guigo R."/>
            <person name="Gustafson E.A."/>
            <person name="Haerty W."/>
            <person name="Hahn M.W."/>
            <person name="Halligan D.L."/>
            <person name="Halpern A.L."/>
            <person name="Halter G.M."/>
            <person name="Han M.V."/>
            <person name="Heger A."/>
            <person name="Hillier L."/>
            <person name="Hinrichs A.S."/>
            <person name="Holmes I."/>
            <person name="Hoskins R.A."/>
            <person name="Hubisz M.J."/>
            <person name="Hultmark D."/>
            <person name="Huntley M.A."/>
            <person name="Jaffe D.B."/>
            <person name="Jagadeeshan S."/>
            <person name="Jeck W.R."/>
            <person name="Johnson J."/>
            <person name="Jones C.D."/>
            <person name="Jordan W.C."/>
            <person name="Karpen G.H."/>
            <person name="Kataoka E."/>
            <person name="Keightley P.D."/>
            <person name="Kheradpour P."/>
            <person name="Kirkness E.F."/>
            <person name="Koerich L.B."/>
            <person name="Kristiansen K."/>
            <person name="Kudrna D."/>
            <person name="Kulathinal R.J."/>
            <person name="Kumar S."/>
            <person name="Kwok R."/>
            <person name="Lander E."/>
            <person name="Langley C.H."/>
            <person name="Lapoint R."/>
            <person name="Lazzaro B.P."/>
            <person name="Lee S.J."/>
            <person name="Levesque L."/>
            <person name="Li R."/>
            <person name="Lin C.F."/>
            <person name="Lin M.F."/>
            <person name="Lindblad-Toh K."/>
            <person name="Llopart A."/>
            <person name="Long M."/>
            <person name="Low L."/>
            <person name="Lozovsky E."/>
            <person name="Lu J."/>
            <person name="Luo M."/>
            <person name="Machado C.A."/>
            <person name="Makalowski W."/>
            <person name="Marzo M."/>
            <person name="Matsuda M."/>
            <person name="Matzkin L."/>
            <person name="McAllister B."/>
            <person name="McBride C.S."/>
            <person name="McKernan B."/>
            <person name="McKernan K."/>
            <person name="Mendez-Lago M."/>
            <person name="Minx P."/>
            <person name="Mollenhauer M.U."/>
            <person name="Montooth K."/>
            <person name="Mount S.M."/>
            <person name="Mu X."/>
            <person name="Myers E."/>
            <person name="Negre B."/>
            <person name="Newfeld S."/>
            <person name="Nielsen R."/>
            <person name="Noor M.A."/>
            <person name="O'Grady P."/>
            <person name="Pachter L."/>
            <person name="Papaceit M."/>
            <person name="Parisi M.J."/>
            <person name="Parisi M."/>
            <person name="Parts L."/>
            <person name="Pedersen J.S."/>
            <person name="Pesole G."/>
            <person name="Phillippy A.M."/>
            <person name="Ponting C.P."/>
            <person name="Pop M."/>
            <person name="Porcelli D."/>
            <person name="Powell J.R."/>
            <person name="Prohaska S."/>
            <person name="Pruitt K."/>
            <person name="Puig M."/>
            <person name="Quesneville H."/>
            <person name="Ram K.R."/>
            <person name="Rand D."/>
            <person name="Rasmussen M.D."/>
            <person name="Reed L.K."/>
            <person name="Reenan R."/>
            <person name="Reily A."/>
            <person name="Remington K.A."/>
            <person name="Rieger T.T."/>
            <person name="Ritchie M.G."/>
            <person name="Robin C."/>
            <person name="Rogers Y.H."/>
            <person name="Rohde C."/>
            <person name="Rozas J."/>
            <person name="Rubenfield M.J."/>
            <person name="Ruiz A."/>
            <person name="Russo S."/>
            <person name="Salzberg S.L."/>
            <person name="Sanchez-Gracia A."/>
            <person name="Saranga D.J."/>
            <person name="Sato H."/>
            <person name="Schaeffer S.W."/>
            <person name="Schatz M.C."/>
            <person name="Schlenke T."/>
            <person name="Schwartz R."/>
            <person name="Segarra C."/>
            <person name="Singh R.S."/>
            <person name="Sirot L."/>
            <person name="Sirota M."/>
            <person name="Sisneros N.B."/>
            <person name="Smith C.D."/>
            <person name="Smith T.F."/>
            <person name="Spieth J."/>
            <person name="Stage D.E."/>
            <person name="Stark A."/>
            <person name="Stephan W."/>
            <person name="Strausberg R.L."/>
            <person name="Strempel S."/>
            <person name="Sturgill D."/>
            <person name="Sutton G."/>
            <person name="Sutton G.G."/>
            <person name="Tao W."/>
            <person name="Teichmann S."/>
            <person name="Tobari Y.N."/>
            <person name="Tomimura Y."/>
            <person name="Tsolas J.M."/>
            <person name="Valente V.L."/>
            <person name="Venter E."/>
            <person name="Venter J.C."/>
            <person name="Vicario S."/>
            <person name="Vieira F.G."/>
            <person name="Vilella A.J."/>
            <person name="Villasante A."/>
            <person name="Walenz B."/>
            <person name="Wang J."/>
            <person name="Wasserman M."/>
            <person name="Watts T."/>
            <person name="Wilson D."/>
            <person name="Wilson R.K."/>
            <person name="Wing R.A."/>
            <person name="Wolfner M.F."/>
            <person name="Wong A."/>
            <person name="Wong G.K."/>
            <person name="Wu C.I."/>
            <person name="Wu G."/>
            <person name="Yamamoto D."/>
            <person name="Yang H.P."/>
            <person name="Yang S.P."/>
            <person name="Yorke J.A."/>
            <person name="Yoshida K."/>
            <person name="Zdobnov E."/>
            <person name="Zhang P."/>
            <person name="Zhang Y."/>
            <person name="Zimin A.V."/>
            <person name="Baldwin J."/>
            <person name="Abdouelleil A."/>
            <person name="Abdulkadir J."/>
            <person name="Abebe A."/>
            <person name="Abera B."/>
            <person name="Abreu J."/>
            <person name="Acer S.C."/>
            <person name="Aftuck L."/>
            <person name="Alexander A."/>
            <person name="An P."/>
            <person name="Anderson E."/>
            <person name="Anderson S."/>
            <person name="Arachi H."/>
            <person name="Azer M."/>
            <person name="Bachantsang P."/>
            <person name="Barry A."/>
            <person name="Bayul T."/>
            <person name="Berlin A."/>
            <person name="Bessette D."/>
            <person name="Bloom T."/>
            <person name="Blye J."/>
            <person name="Boguslavskiy L."/>
            <person name="Bonnet C."/>
            <person name="Boukhgalter B."/>
            <person name="Bourzgui I."/>
            <person name="Brown A."/>
            <person name="Cahill P."/>
            <person name="Channer S."/>
            <person name="Cheshatsang Y."/>
            <person name="Chuda L."/>
            <person name="Citroen M."/>
            <person name="Collymore A."/>
            <person name="Cooke P."/>
            <person name="Costello M."/>
            <person name="D'Aco K."/>
            <person name="Daza R."/>
            <person name="De Haan G."/>
            <person name="DeGray S."/>
            <person name="DeMaso C."/>
            <person name="Dhargay N."/>
            <person name="Dooley K."/>
            <person name="Dooley E."/>
            <person name="Doricent M."/>
            <person name="Dorje P."/>
            <person name="Dorjee K."/>
            <person name="Dupes A."/>
            <person name="Elong R."/>
            <person name="Falk J."/>
            <person name="Farina A."/>
            <person name="Faro S."/>
            <person name="Ferguson D."/>
            <person name="Fisher S."/>
            <person name="Foley C.D."/>
            <person name="Franke A."/>
            <person name="Friedrich D."/>
            <person name="Gadbois L."/>
            <person name="Gearin G."/>
            <person name="Gearin C.R."/>
            <person name="Giannoukos G."/>
            <person name="Goode T."/>
            <person name="Graham J."/>
            <person name="Grandbois E."/>
            <person name="Grewal S."/>
            <person name="Gyaltsen K."/>
            <person name="Hafez N."/>
            <person name="Hagos B."/>
            <person name="Hall J."/>
            <person name="Henson C."/>
            <person name="Hollinger A."/>
            <person name="Honan T."/>
            <person name="Huard M.D."/>
            <person name="Hughes L."/>
            <person name="Hurhula B."/>
            <person name="Husby M.E."/>
            <person name="Kamat A."/>
            <person name="Kanga B."/>
            <person name="Kashin S."/>
            <person name="Khazanovich D."/>
            <person name="Kisner P."/>
            <person name="Lance K."/>
            <person name="Lara M."/>
            <person name="Lee W."/>
            <person name="Lennon N."/>
            <person name="Letendre F."/>
            <person name="LeVine R."/>
            <person name="Lipovsky A."/>
            <person name="Liu X."/>
            <person name="Liu J."/>
            <person name="Liu S."/>
            <person name="Lokyitsang T."/>
            <person name="Lokyitsang Y."/>
            <person name="Lubonja R."/>
            <person name="Lui A."/>
            <person name="MacDonald P."/>
            <person name="Magnisalis V."/>
            <person name="Maru K."/>
            <person name="Matthews C."/>
            <person name="McCusker W."/>
            <person name="McDonough S."/>
            <person name="Mehta T."/>
            <person name="Meldrim J."/>
            <person name="Meneus L."/>
            <person name="Mihai O."/>
            <person name="Mihalev A."/>
            <person name="Mihova T."/>
            <person name="Mittelman R."/>
            <person name="Mlenga V."/>
            <person name="Montmayeur A."/>
            <person name="Mulrain L."/>
            <person name="Navidi A."/>
            <person name="Naylor J."/>
            <person name="Negash T."/>
            <person name="Nguyen T."/>
            <person name="Nguyen N."/>
            <person name="Nicol R."/>
            <person name="Norbu C."/>
            <person name="Norbu N."/>
            <person name="Novod N."/>
            <person name="O'Neill B."/>
            <person name="Osman S."/>
            <person name="Markiewicz E."/>
            <person name="Oyono O.L."/>
            <person name="Patti C."/>
            <person name="Phunkhang P."/>
            <person name="Pierre F."/>
            <person name="Priest M."/>
            <person name="Raghuraman S."/>
            <person name="Rege F."/>
            <person name="Reyes R."/>
            <person name="Rise C."/>
            <person name="Rogov P."/>
            <person name="Ross K."/>
            <person name="Ryan E."/>
            <person name="Settipalli S."/>
            <person name="Shea T."/>
            <person name="Sherpa N."/>
            <person name="Shi L."/>
            <person name="Shih D."/>
            <person name="Sparrow T."/>
            <person name="Spaulding J."/>
            <person name="Stalker J."/>
            <person name="Stange-Thomann N."/>
            <person name="Stavropoulos S."/>
            <person name="Stone C."/>
            <person name="Strader C."/>
            <person name="Tesfaye S."/>
            <person name="Thomson T."/>
            <person name="Thoulutsang Y."/>
            <person name="Thoulutsang D."/>
            <person name="Topham K."/>
            <person name="Topping I."/>
            <person name="Tsamla T."/>
            <person name="Vassiliev H."/>
            <person name="Vo A."/>
            <person name="Wangchuk T."/>
            <person name="Wangdi T."/>
            <person name="Weiand M."/>
            <person name="Wilkinson J."/>
            <person name="Wilson A."/>
            <person name="Yadav S."/>
            <person name="Young G."/>
            <person name="Yu Q."/>
            <person name="Zembek L."/>
            <person name="Zhong D."/>
            <person name="Zimmer A."/>
            <person name="Zwirko Z."/>
            <person name="Jaffe D.B."/>
            <person name="Alvarez P."/>
            <person name="Brockman W."/>
            <person name="Butler J."/>
            <person name="Chin C."/>
            <person name="Gnerre S."/>
            <person name="Grabherr M."/>
            <person name="Kleber M."/>
            <person name="Mauceli E."/>
            <person name="MacCallum I."/>
        </authorList>
    </citation>
    <scope>NUCLEOTIDE SEQUENCE [LARGE SCALE GENOMIC DNA]</scope>
    <source>
        <strain evidence="3">Tai18E2 / Tucson 14021-0261.01</strain>
    </source>
</reference>
<dbReference type="Gene3D" id="1.10.30.10">
    <property type="entry name" value="High mobility group box domain"/>
    <property type="match status" value="1"/>
</dbReference>
<accession>B4PPI9</accession>
<dbReference type="Proteomes" id="UP000002282">
    <property type="component" value="Chromosome 3R"/>
</dbReference>
<feature type="non-terminal residue" evidence="2">
    <location>
        <position position="1"/>
    </location>
</feature>
<dbReference type="HOGENOM" id="CLU_994900_0_0_1"/>
<feature type="compositionally biased region" description="Low complexity" evidence="1">
    <location>
        <begin position="180"/>
        <end position="193"/>
    </location>
</feature>
<protein>
    <recommendedName>
        <fullName evidence="4">HMG box domain-containing protein</fullName>
    </recommendedName>
</protein>
<dbReference type="KEGG" id="dya:Dyak_GE23890"/>
<reference evidence="2 3" key="2">
    <citation type="journal article" date="2007" name="PLoS Biol.">
        <title>Principles of genome evolution in the Drosophila melanogaster species group.</title>
        <authorList>
            <person name="Ranz J.M."/>
            <person name="Maurin D."/>
            <person name="Chan Y.S."/>
            <person name="von Grotthuss M."/>
            <person name="Hillier L.W."/>
            <person name="Roote J."/>
            <person name="Ashburner M."/>
            <person name="Bergman C.M."/>
        </authorList>
    </citation>
    <scope>NUCLEOTIDE SEQUENCE [LARGE SCALE GENOMIC DNA]</scope>
    <source>
        <strain evidence="3">Tai18E2 / Tucson 14021-0261.01</strain>
    </source>
</reference>
<dbReference type="GO" id="GO:0005634">
    <property type="term" value="C:nucleus"/>
    <property type="evidence" value="ECO:0007669"/>
    <property type="project" value="EnsemblMetazoa"/>
</dbReference>
<dbReference type="SUPFAM" id="SSF47095">
    <property type="entry name" value="HMG-box"/>
    <property type="match status" value="2"/>
</dbReference>
<dbReference type="OrthoDB" id="7871070at2759"/>
<dbReference type="InterPro" id="IPR036910">
    <property type="entry name" value="HMG_box_dom_sf"/>
</dbReference>
<evidence type="ECO:0008006" key="4">
    <source>
        <dbReference type="Google" id="ProtNLM"/>
    </source>
</evidence>